<feature type="compositionally biased region" description="Basic and acidic residues" evidence="10">
    <location>
        <begin position="4001"/>
        <end position="4016"/>
    </location>
</feature>
<feature type="compositionally biased region" description="Low complexity" evidence="10">
    <location>
        <begin position="882"/>
        <end position="895"/>
    </location>
</feature>
<feature type="transmembrane region" description="Helical" evidence="11">
    <location>
        <begin position="4593"/>
        <end position="4615"/>
    </location>
</feature>
<dbReference type="Pfam" id="PF25539">
    <property type="entry name" value="Bestrophin_2"/>
    <property type="match status" value="1"/>
</dbReference>
<keyword evidence="4" id="KW-0677">Repeat</keyword>
<feature type="region of interest" description="Disordered" evidence="10">
    <location>
        <begin position="1696"/>
        <end position="1715"/>
    </location>
</feature>
<keyword evidence="5 11" id="KW-1133">Transmembrane helix</keyword>
<dbReference type="PROSITE" id="PS00626">
    <property type="entry name" value="RCC1_2"/>
    <property type="match status" value="2"/>
</dbReference>
<keyword evidence="2" id="KW-0813">Transport</keyword>
<reference evidence="12 13" key="1">
    <citation type="submission" date="2016-02" db="EMBL/GenBank/DDBJ databases">
        <title>Genome analysis of coral dinoflagellate symbionts highlights evolutionary adaptations to a symbiotic lifestyle.</title>
        <authorList>
            <person name="Aranda M."/>
            <person name="Li Y."/>
            <person name="Liew Y.J."/>
            <person name="Baumgarten S."/>
            <person name="Simakov O."/>
            <person name="Wilson M."/>
            <person name="Piel J."/>
            <person name="Ashoor H."/>
            <person name="Bougouffa S."/>
            <person name="Bajic V.B."/>
            <person name="Ryu T."/>
            <person name="Ravasi T."/>
            <person name="Bayer T."/>
            <person name="Micklem G."/>
            <person name="Kim H."/>
            <person name="Bhak J."/>
            <person name="Lajeunesse T.C."/>
            <person name="Voolstra C.R."/>
        </authorList>
    </citation>
    <scope>NUCLEOTIDE SEQUENCE [LARGE SCALE GENOMIC DNA]</scope>
    <source>
        <strain evidence="12 13">CCMP2467</strain>
    </source>
</reference>
<keyword evidence="7 11" id="KW-0472">Membrane</keyword>
<evidence type="ECO:0000256" key="11">
    <source>
        <dbReference type="SAM" id="Phobius"/>
    </source>
</evidence>
<dbReference type="SUPFAM" id="SSF56349">
    <property type="entry name" value="DNA breaking-rejoining enzymes"/>
    <property type="match status" value="1"/>
</dbReference>
<dbReference type="Gene3D" id="2.130.10.30">
    <property type="entry name" value="Regulator of chromosome condensation 1/beta-lactamase-inhibitor protein II"/>
    <property type="match status" value="3"/>
</dbReference>
<keyword evidence="6" id="KW-0406">Ion transport</keyword>
<name>A0A1Q9EB31_SYMMI</name>
<feature type="transmembrane region" description="Helical" evidence="11">
    <location>
        <begin position="2367"/>
        <end position="2387"/>
    </location>
</feature>
<feature type="region of interest" description="Disordered" evidence="10">
    <location>
        <begin position="636"/>
        <end position="676"/>
    </location>
</feature>
<evidence type="ECO:0000256" key="1">
    <source>
        <dbReference type="ARBA" id="ARBA00004141"/>
    </source>
</evidence>
<evidence type="ECO:0000313" key="12">
    <source>
        <dbReference type="EMBL" id="OLQ04629.1"/>
    </source>
</evidence>
<feature type="region of interest" description="Disordered" evidence="10">
    <location>
        <begin position="578"/>
        <end position="604"/>
    </location>
</feature>
<evidence type="ECO:0000256" key="5">
    <source>
        <dbReference type="ARBA" id="ARBA00022989"/>
    </source>
</evidence>
<evidence type="ECO:0000313" key="13">
    <source>
        <dbReference type="Proteomes" id="UP000186817"/>
    </source>
</evidence>
<feature type="region of interest" description="Disordered" evidence="10">
    <location>
        <begin position="4865"/>
        <end position="4905"/>
    </location>
</feature>
<dbReference type="PROSITE" id="PS50012">
    <property type="entry name" value="RCC1_3"/>
    <property type="match status" value="4"/>
</dbReference>
<dbReference type="PANTHER" id="PTHR22870:SF408">
    <property type="entry name" value="OS09G0560450 PROTEIN"/>
    <property type="match status" value="1"/>
</dbReference>
<keyword evidence="13" id="KW-1185">Reference proteome</keyword>
<dbReference type="GO" id="GO:0003677">
    <property type="term" value="F:DNA binding"/>
    <property type="evidence" value="ECO:0007669"/>
    <property type="project" value="InterPro"/>
</dbReference>
<dbReference type="Pfam" id="PF00415">
    <property type="entry name" value="RCC1"/>
    <property type="match status" value="3"/>
</dbReference>
<accession>A0A1Q9EB31</accession>
<feature type="repeat" description="RCC1" evidence="8">
    <location>
        <begin position="34"/>
        <end position="85"/>
    </location>
</feature>
<feature type="compositionally biased region" description="Polar residues" evidence="10">
    <location>
        <begin position="578"/>
        <end position="591"/>
    </location>
</feature>
<sequence>MTVGIYRLVTSLQGVNITYVAAGEAHTAAVDQLGGLYTWGQGAFGRCGHGVGTDMPSPARVESLSGLSMSQVALGLMHSVTMSVKGQLYTWGKGAATGFDVGEVIPTPRQVKLESRDPVYQIAAGPLHTVVLMQKGDILCFGSGTEGRLPFRDYDGSVVDFPLPTVLNAPDLKLKGWAAENDKAIQASQSQNREATWWPSRMCCGSASTAILTGGPFVQDANVGGGPTGSVDRLWLGLKDAEITRANGCTWYIGTAVLRSGVAWCRVVRPTSTWLVVDADDYVDVFLNGNFVLPDISATLIPLMLVPVARQGQDPIPTIEWGVWNFGSGNLKVGESPEQSWTFREEVAREIGAFVRIYLIFRDKAGNEFLNPVRSSADGQEGGFDGEEVSLGDFAVQYGDSVNYTYPVGVLAVEGKPSISAILVGLPEEGALFCFPHFAWHRKATQRGLPPGSFRKPVKVAVPGCLSGAMEEAVEDLQVTVWLGILQRDLAESVDFSEDALAERGFGSEQHPDALPFAPGLVSAAEERFNYRSAESGLPVGEQPPLVSNPLPEDRLAVLEAGFKSVQESLSKISQMVSQNHSQKTVANSTAAMRPSPKGKSARALDALDPGVVASARASGVPEAHLLEMAKILGTGPGRLEDVPRQKPKPAAKDALSEESSADEESGAEPGETQPADVQIAKTLGQLTKMLDGVSASGSTEGAVTGKKNAAVLRALKRALQENPEFLYSAIEENLQSDFQSRAAVPGDGGNPGTVRGWLEHRSKISYAGQARWAWQVGAIWQCLIDNKPQEARARCAVLVAAADQSAVDGGSWLLAQTSLLEAPCPFASFNHHRPPGPGELHHSVLLDSRWIETYLAHIKELDGFQEAKRRLSGRQVQNQEPSSSTDPTSTPGAKGDPKGGKPKGGKGGKAQAGEQVLGSGASTFSGVGFFKGALRRILDTSSGFGYFARSLVSHSYAQDCTTTPRADGFPMPLPYVEVMKPGLDDSAAGGEIALKRGVNSIILALNYLHLGRPRRVPACIKLGSKLSRRQWEMVRVIKEFARVWVEISPIGPSEMGRGASKVESMEGLLDELSARASSFGLSCEGFYGSHRFTESSRASSQALPTDAAGSVVGRSSRSGIAAFQPIEPSRLQFLGTPSFDPRPFMDPLTRAIYEDPIAFAIPFEQYGGVLPRVRVHCSYHKKIQLFKLLDQTKRLTLQAPAHVDPQLCAGLFSVVKSATRDRLILDARPRNCLEIPIERWIGSLAGGEALVNIVLPPACELRVSSNDLRDFYYFFSVGGARASRNIFAGAVRTQDLQGFNALKSEHSDLQYVYGSLNSLAMGDLQAVAIAQTCHLGLGIQHGIFDPRSLLTSKGPVPRGPEYYGIVIDDYVSISAVPSSSPGPTKASKQADKIVDVYQKVHLLPHEEKATRDQVISEFWGVHLDGSRGQLRGSLKRSVPLAHIAMDVARLGYCSVDLMQTTIGSFISLLLFRRRLLAILNALFQTVRGREPHDIVRLSGEARSELLLLALLLPVACTNLRAPVSPRVTATDASQWGEGAVEAHLPEQIAREVHRLVLRKPVWTKLLTPGKAWERIHGLLEPHLELPEGEEHYKSNPLWETLAEVLEYREIFSTAASRPRHINVGELKAVIRAESRLGRMHGSTRELFGIDSQVTLGCLIKGRSSSRSLNQVLAQSVPNMIGYDVYSEPMYFETSRNRADGPSRGSSVPAPSRQVPGWWASASRGDFRKFDRWRAHFGISDHDLRGLPSFSELNQGVPLRADRLDPEDEFSGGEEFSCSKPSVRREQVQEEDFGIRKEASCFREVAEVLGSFPRSQIEMPPNQDWPPVGPGYLDLYSGSRGVPRSLRLCGAAWVLCFDVSAGLSQDLAHPPLRRKIEWLLKSGAFLGVGAGPPCSSFSTAVTPPVRSSDEPYGKASASEKMKIKIREGNDHALWVLNVIQMCIDEGLGFWIENPATSWLFKLPEWQAWIAGGQEVGFWTVDYCRFGAPWRKRTKFLTNLDLRNQTCLCQGGHKHLLLRGRSTQHSKAWTLVAQPYPRKTAKTVAAALISFSQVAIRGGVASCAKQSCLRIGEAKNPGPAKRAPRDRSAPLASVPLVSGRTRLLQEKVWPMFTSWLGNQLSTGALTDVFKSPSLVALFLAEFASELYKTGKPMHLYRHLCALAQRKVLGIRPYMGPCWDMLSRWEVMEPTEHRVPVPVAIVEAMICVALSWRWTRFAAALALIFFGIARPGEVLRALRRHLVLPRDLLAANYKVCYLRIEHPKGSRKGKGRLQHLSVQRPDIVLFLDKVFGAIDESLPLYPSSASSFRRRWNWLLAALGIDSSAGLIPGGLRGGGAVYAFHCGESIPGLLWRMRLKHLATLESYLQEVTALAVALFPASAAYALLYAAALFPASAAYALLYAAVIVFPLGINPGDLLAVRVLTSRPQLVNVTDPVGKVTQFPAPPGIIMAAQNGVMTSMAFKCSTEEKARDEQSTPFFYPDFNDSHWPAASEQQEGCCPWRDPFDIWGRLSAKWIGLNPATFVNISGPRNFNCRYRIPGDTVPVNLPAAEVARANTDVPMLNVSSVELSTSVTKMTITVDRNADAYCGIIDARYQLRSPTHNELKRWGAGLLDLAGEMYVFYLIDGIEFTSRELDAPVLYRVSVEDEEGCEAQCLLYDECVALEYYSAGIHTQTGTNCKLINGTYNSSFRQDPSLLASFIQKYRVLIRPPHTLTVSGLLFPATVYNVYCSVEDPATGNHSTWTMISTQVFSGRSEGCFDCGNTLPPSIYVRGGWAGTESIGVVVGASATGRLFCSAFEQNVSFPPTISPATVRAPNYFGILTSTSNSIAITIANLQPTTPHIVACMAESDTGAESTQGQVDLTRREISTEEVPVTISSMRITREAELLGDTISGNFLSANARQLGVPAAAVLQETAARTKVITIQDVSAVSFPELDRNTSYEVWCTAEFNDFQNDEGGQELLVPFPISTVMSITTSYYTAAILVRLSKGPADVYCEAIPWALRPTTQRPAQPARAQLMASPYRTTYFEAEPGGLVSITILELTPGRNYDVYCYSETYLPPSETGVDTAPRFGMDAESILNTRTRFITEGPFFDDLGWSCVSGYTCNVTGLLGQRLTAGDGLLVRADGCPERTQQCRQGVGIADARDPLGAWCYVDPGLCDDEMASAVFPDLMISYKVCTYRMQAGTGAGVAGFPNGGLATNLLDGAAFSFGEDLVIAFGATYDLCWCNGTETSCISEADFSVRIGPLHFSGPTVQQSEREIRCIAGMPCHIPNFQGQAIEEGSRLVVLPDDPAGCRWQRASLADPPGLLDFPNSGVSDPYDKDRRQYDFMGVPLIAPGGRYNLCWCGPRAVGTILVPGKDYRQPDGIIPPPCPPVRDEDGGKFLSPAGHLIVVGPRGQEDSLCRLGVDCIIPQIVGTGLQGGDRVLALKVCGEAAHPPVGWRQGAETLGPPWMSAGWMHGPALSELMLTEFGAPGAPNRPGMNDTNRGVYGFPNFGMSRPSSKAGYADWGGPTWSFAGTYLLCWCGADSTLQGCHSPEDFLVPIGRLIISGPAVLPLAGQRYRCVRMRQCEIENFQGTMPPASQLAVASGECGTESPVGMPRYGQSIPSADGSHFVWGPERVTANPGVYRLCWCSEGQNCILPTHFMAYAGILQVKWPTFSPDLFFCELGRLCNISGVQGEGLSNNDKVMLLTKCGEGLEEATTFMEGSMSIATYEDGGKFLLPASVQSGTYLVCWCAAENTCQYPRDFTVRLGRLELGGPVPDFVYRCFEWQPCEIRDLEGTTLQDGDRLLAVPDGTDCKAASLTPQTGFPRNGVTLPATNGGRTFSWGPGLMRAAPGHYMLCWCGNVTAGSCGEDGPFTVPAGVIRVATSREFQFVNRPEENPERSWDSELSLLLAVPLPALFFGAICLGVSRVRGRRQVRDEPEAPPVDMSRPNPTVDEARMKSMLALDAKEVADSRNDIGKLLEKSRQHVDQKHSLLALYGLYRRNDEATNEKANAQKKAERAAAPKPKKLERQGTGLSRSSANSSYPSSTGIRSEISEFSLRSSATSKQPVSQVPLPPRLNAADFRTPAIAGAAGDFEFASHQSNLYYLHEVVGKLPRPRSICRGCMMLRPTRSPNPVRDQLFAALAREGSATDRDANAVQQFLHQEMQGTGEVPSGGMPYENLWLWGSQEIASVGDRTELEIMMEDDGTVQTVDKGGNCWLAVPLKTGVRNRTVRSVAMGYEHCLIVTADSLMYSWGNGSKGQLGTGSMMPADTPQFITNPTDVLHVAAGEEHSACLIEGGACFTWGNAAGGRLGLGSCLSDGEQLIPKRVVIEATEPARCLPPVLPPELYLEARDCWTGCVGPDGKMVRYYYPHESALRSLLRWHYTLTSSVFSMAEFWLYLTAAGGVMFLMDTGYVHLPAGVAGLDVFKLLSPQLSITIFAVVFYNNQCYSRYMSLYQTCVEIDVSAKQFVSELVIHFGDEPQLANHIVQASKYAMAGIFYFYLSMEDIEPMTDTWRVLQSKGLLTQADEDAVREFPGTIFTLLLHWSSYIVKDAVRILRPNAGAKTYTPPELSAMSNRMYNMIDNMASSALRVRSIQNMPVPFSYFHLLNILISLTVFATGIGCLILVEAHDAPSYCLAFLPYSVVTFVLLALRQLSGELADPFGKDDLDFPIADFMRHIYDNVVALQTFSRHQTCPGAAAESLGACDFFSPGQIRHPCQDQKSERKEKTSWFASMLPAQRRSRRSMAFKLLPEEEAAAYGPRNWVTPEDLKGGERLAKWSERLLQDGNEKQGLSPSAVQLETKAGGPKAQLVGLPAESTTVPKEKKEEVKDQGPKPAASPTALQDANCIDALGRIEGRMGELLACMTELAGNLKDLAQSPQSPQSDVKKKDAPRTTTAVKTKAKKESSAPAAQATAGENLHQLRLLRGVNCGSQHSALVTQDGKLLTFGTGWFGRLGHGDMKNEYVPALVPMSTHVKEVHCAMYHTCIVDSKDHLWVCGRDSSLCRDAQNHVLSPTLFEPFQHEGEVRCVRSLATCEQHTLVATYRQNNPDDTELWVWGGRGALQGLNLPIDEGPEEPVYDLEPSVLGAPPDLSFMSLGGHLQNACQFVFPIEEVPSRSSSSLIIHHRLGSESHYQVLKLVEEYLPPLTFDMLLIFALIVVRLDRKFDIYNCASALHKFGLNSRDDELATRQIQSDPNFIRLFSATKKRALEIETVAKVERAARASGALLYPLGLCYLDNKNGRAYSPQQIGMIMWAMGYSGVRPRPSFIKALITELQGRPDFDSHTCMMITYSCMRLGIRDKRVMEAVGSMAEASCRVIIDSNLEVACYCYAYGKLEYWEKGAFSVIADRVLDTMGDFSPRFLKALMKLWKVMIEDRLVDFNHRDLSTIAFAVGKFSKNTQDRRVAIEGLEVSTDWSSASAELEKENPLVRALKDEVIRRDLESFTMQELNLITYSRMENRDAAFLEIAARLFAENAAELMEAIHGIRCTRSDPVLTELLKTEVDGSWTRVVDGPERRGQAAAVDAEGCGRRNSRGGQGLDKGGGRSAISGARAVCGGCMHKGQQHVIVPVEILNILYCYAKCELIRRNSFESFEPLHWAILCYSLAFSKEEQEEKEEEITMWSCAVLAGPAAALHTMHLGYSSLKILLSDDFWDRELSQLLVCNASFGSRRHYTMVYYLMASWKAGFGWLSDRLRVQQIPHQVDVAINKLKLVIEVEAAMGFGMHKTGATAEYHSLGIADSQEKLIEEDQLRSFSSGDRTDVLSQAREFVECGLNGPAAFKRRLLRFMAANSANVLRVASVGRLFSSALLQARPLRLEGGDDLFRREHLAPIWLRASQVFATVLEPEGEEYIADALKKMMKKGQGDEQESIQDFDPMSIEKPDPSNISDFEVQLRALHADAMRKLRIQLFEERGDVASAGSYANFLEYRQWQVGVEKQILAELVASIQAEAIKQCLPSFSKMIRLNQTISMLCKNDRGQLGLPSASPVIDLPWRLQIPELQDMRERRPRPSSAPCGARVAAWGSVIRAVSSVTSLETAPKKESLVSRKFVETIVEDDVIAEIPVASCTKEQAPGALGAMTLTAGGGMNAIVVIAAAEMMTEIGGDDETRVIPDRDPGADAERATKTRGRNYTLAQVATGVHHSMCIAMLDDPRGQRKEPLWALEPGEVPWSALETWISVPLGAQNLLSSTDAEEIFVQNTTNQNTSAQNTIAQSTIFQGTIFRGTIFQGTIPQGTLAGHSWTKDQQARLEDSRSPTARQRSRTPPATAAKAKSKPPSSSSTTPPRAPTTGKDLYSTPALPSEIKFPKNLSKYAVDWESFEVAAFPVQDDMKRYVEALCASARFRISGGVLLEHDLTWDRGGEATPETMRRFYHLAAQDLTCKDPPLPTKTESSTATSFHALGHEICGGETDEYNIARVLYNTNRSAKNIAGIIVGGKAWGSLRKHYGGSFETARAATQEDQVLKDSNAKTFCVSRNRYSFNYIAFEQLAQPPSTARILINQYLREDGEHYDANLVFKSTLWKTVEPSAWSRSRAKGLAGMDIRDVTVAHLSRRGMEEYGLRPLSHGRFTGVILTRNVAETVLLSQIQKRLREDNIDVDATIEAIHKFKNLKPPDKVKEATNFVTPLVEEIFVAMKPWTQVKNYGKNSEQDNQVAQRMQELEEEAAKYKQRLKYTSTTA</sequence>
<feature type="compositionally biased region" description="Low complexity" evidence="10">
    <location>
        <begin position="4022"/>
        <end position="4033"/>
    </location>
</feature>
<dbReference type="InterPro" id="IPR009091">
    <property type="entry name" value="RCC1/BLIP-II"/>
</dbReference>
<feature type="region of interest" description="Disordered" evidence="10">
    <location>
        <begin position="3993"/>
        <end position="4035"/>
    </location>
</feature>
<evidence type="ECO:0000256" key="6">
    <source>
        <dbReference type="ARBA" id="ARBA00023065"/>
    </source>
</evidence>
<feature type="transmembrane region" description="Helical" evidence="11">
    <location>
        <begin position="4621"/>
        <end position="4641"/>
    </location>
</feature>
<feature type="repeat" description="RCC1" evidence="8">
    <location>
        <begin position="4932"/>
        <end position="4981"/>
    </location>
</feature>
<dbReference type="InterPro" id="IPR000408">
    <property type="entry name" value="Reg_chr_condens"/>
</dbReference>
<keyword evidence="9" id="KW-0175">Coiled coil</keyword>
<dbReference type="OrthoDB" id="419164at2759"/>
<dbReference type="SUPFAM" id="SSF50985">
    <property type="entry name" value="RCC1/BLIP-II"/>
    <property type="match status" value="3"/>
</dbReference>
<feature type="transmembrane region" description="Helical" evidence="11">
    <location>
        <begin position="2394"/>
        <end position="2410"/>
    </location>
</feature>
<evidence type="ECO:0000256" key="2">
    <source>
        <dbReference type="ARBA" id="ARBA00022448"/>
    </source>
</evidence>
<feature type="repeat" description="RCC1" evidence="8">
    <location>
        <begin position="4236"/>
        <end position="4285"/>
    </location>
</feature>
<dbReference type="EMBL" id="LSRX01000205">
    <property type="protein sequence ID" value="OLQ04629.1"/>
    <property type="molecule type" value="Genomic_DNA"/>
</dbReference>
<feature type="coiled-coil region" evidence="9">
    <location>
        <begin position="6641"/>
        <end position="6668"/>
    </location>
</feature>
<evidence type="ECO:0000256" key="10">
    <source>
        <dbReference type="SAM" id="MobiDB-lite"/>
    </source>
</evidence>
<evidence type="ECO:0000256" key="3">
    <source>
        <dbReference type="ARBA" id="ARBA00022692"/>
    </source>
</evidence>
<gene>
    <name evidence="12" type="primary">UVR8</name>
    <name evidence="12" type="ORF">AK812_SmicGene12290</name>
</gene>
<feature type="compositionally biased region" description="Basic and acidic residues" evidence="10">
    <location>
        <begin position="639"/>
        <end position="656"/>
    </location>
</feature>
<feature type="region of interest" description="Disordered" evidence="10">
    <location>
        <begin position="871"/>
        <end position="914"/>
    </location>
</feature>
<dbReference type="GO" id="GO:0016020">
    <property type="term" value="C:membrane"/>
    <property type="evidence" value="ECO:0007669"/>
    <property type="project" value="UniProtKB-SubCell"/>
</dbReference>
<comment type="caution">
    <text evidence="12">The sequence shown here is derived from an EMBL/GenBank/DDBJ whole genome shotgun (WGS) entry which is preliminary data.</text>
</comment>
<feature type="compositionally biased region" description="Basic and acidic residues" evidence="10">
    <location>
        <begin position="6232"/>
        <end position="6244"/>
    </location>
</feature>
<dbReference type="InterPro" id="IPR051210">
    <property type="entry name" value="Ub_ligase/GEF_domain"/>
</dbReference>
<comment type="subcellular location">
    <subcellularLocation>
        <location evidence="1">Membrane</location>
        <topology evidence="1">Multi-pass membrane protein</topology>
    </subcellularLocation>
</comment>
<dbReference type="InterPro" id="IPR044669">
    <property type="entry name" value="YneE/VCCN1/2-like"/>
</dbReference>
<protein>
    <submittedName>
        <fullName evidence="12">Ultraviolet-B receptor UVR8</fullName>
    </submittedName>
</protein>
<feature type="region of interest" description="Disordered" evidence="10">
    <location>
        <begin position="6228"/>
        <end position="6288"/>
    </location>
</feature>
<feature type="compositionally biased region" description="Basic and acidic residues" evidence="10">
    <location>
        <begin position="4811"/>
        <end position="4822"/>
    </location>
</feature>
<feature type="compositionally biased region" description="Low complexity" evidence="10">
    <location>
        <begin position="6253"/>
        <end position="6280"/>
    </location>
</feature>
<feature type="region of interest" description="Disordered" evidence="10">
    <location>
        <begin position="3919"/>
        <end position="3938"/>
    </location>
</feature>
<dbReference type="GO" id="GO:0005254">
    <property type="term" value="F:chloride channel activity"/>
    <property type="evidence" value="ECO:0007669"/>
    <property type="project" value="InterPro"/>
</dbReference>
<dbReference type="Proteomes" id="UP000186817">
    <property type="component" value="Unassembled WGS sequence"/>
</dbReference>
<proteinExistence type="predicted"/>
<dbReference type="PANTHER" id="PTHR22870">
    <property type="entry name" value="REGULATOR OF CHROMOSOME CONDENSATION"/>
    <property type="match status" value="1"/>
</dbReference>
<organism evidence="12 13">
    <name type="scientific">Symbiodinium microadriaticum</name>
    <name type="common">Dinoflagellate</name>
    <name type="synonym">Zooxanthella microadriatica</name>
    <dbReference type="NCBI Taxonomy" id="2951"/>
    <lineage>
        <taxon>Eukaryota</taxon>
        <taxon>Sar</taxon>
        <taxon>Alveolata</taxon>
        <taxon>Dinophyceae</taxon>
        <taxon>Suessiales</taxon>
        <taxon>Symbiodiniaceae</taxon>
        <taxon>Symbiodinium</taxon>
    </lineage>
</organism>
<keyword evidence="3 11" id="KW-0812">Transmembrane</keyword>
<evidence type="ECO:0000256" key="4">
    <source>
        <dbReference type="ARBA" id="ARBA00022737"/>
    </source>
</evidence>
<keyword evidence="12" id="KW-0675">Receptor</keyword>
<dbReference type="InterPro" id="IPR011010">
    <property type="entry name" value="DNA_brk_join_enz"/>
</dbReference>
<feature type="repeat" description="RCC1" evidence="8">
    <location>
        <begin position="86"/>
        <end position="135"/>
    </location>
</feature>
<evidence type="ECO:0000256" key="9">
    <source>
        <dbReference type="SAM" id="Coils"/>
    </source>
</evidence>
<evidence type="ECO:0000256" key="8">
    <source>
        <dbReference type="PROSITE-ProRule" id="PRU00235"/>
    </source>
</evidence>
<feature type="region of interest" description="Disordered" evidence="10">
    <location>
        <begin position="4791"/>
        <end position="4831"/>
    </location>
</feature>
<evidence type="ECO:0000256" key="7">
    <source>
        <dbReference type="ARBA" id="ARBA00023136"/>
    </source>
</evidence>